<keyword evidence="3" id="KW-1185">Reference proteome</keyword>
<dbReference type="Proteomes" id="UP000295773">
    <property type="component" value="Unassembled WGS sequence"/>
</dbReference>
<evidence type="ECO:0000313" key="3">
    <source>
        <dbReference type="Proteomes" id="UP000295773"/>
    </source>
</evidence>
<feature type="transmembrane region" description="Helical" evidence="1">
    <location>
        <begin position="797"/>
        <end position="819"/>
    </location>
</feature>
<gene>
    <name evidence="2" type="ORF">EDD61_10393</name>
</gene>
<dbReference type="AlphaFoldDB" id="A0A4R3TK35"/>
<proteinExistence type="predicted"/>
<evidence type="ECO:0000256" key="1">
    <source>
        <dbReference type="SAM" id="Phobius"/>
    </source>
</evidence>
<keyword evidence="1" id="KW-0472">Membrane</keyword>
<comment type="caution">
    <text evidence="2">The sequence shown here is derived from an EMBL/GenBank/DDBJ whole genome shotgun (WGS) entry which is preliminary data.</text>
</comment>
<dbReference type="EMBL" id="SMBP01000003">
    <property type="protein sequence ID" value="TCU62680.1"/>
    <property type="molecule type" value="Genomic_DNA"/>
</dbReference>
<accession>A0A4R3TK35</accession>
<feature type="transmembrane region" description="Helical" evidence="1">
    <location>
        <begin position="756"/>
        <end position="777"/>
    </location>
</feature>
<name>A0A4R3TK35_9FIRM</name>
<feature type="transmembrane region" description="Helical" evidence="1">
    <location>
        <begin position="379"/>
        <end position="398"/>
    </location>
</feature>
<keyword evidence="1" id="KW-1133">Transmembrane helix</keyword>
<dbReference type="RefSeq" id="WP_132223868.1">
    <property type="nucleotide sequence ID" value="NZ_JANKBG010000003.1"/>
</dbReference>
<sequence length="828" mass="96063">MKLVYKTLHKKQAFLHAMLILLLFLSLLSLQITFTVFTKGQNMAERIDKMDVATTNIFYKEYDDEIKDFLQEYKEDGNLDFTYEESLVWPYGVFSTSWMQETSPIYLEGFVKSDAHYPLLEGKPLKDLKGHEIGVMESYARSLRKQGIEPLGHEIEITGSFQEKEKFTITSVFDYPNYDDGYANQKNSKAIQDYQITRRAVGIVNEKTIEQINGHYVKTYGLEKAAGLYERILKLKIKDYSAQKEYALRSDAYNDDRTSSAQIDFRLLADEIDGNHVQDGIFQFVSLSVTSCLVVSCLFVLFAFMKRKLIEDREKLHILIANGIMKKNIQKAYGMEYGQLFAAALGLLIVFDIVLQLVLAHQQNYVLRLLFSLSTKTVLYLLPVTILFFIGLLALMLWQVHACFQANLSHAMKAKDVHITKRTHRIRYRWQSLHMAWREVLTHPFSSMRNILSLAIIFLTILLLFMTQSILWHLYTPATFGLQFDYQLYNGIAYDDFMELKKEYFDVFAFMDETKRFTSIDKEFMVYDKSTRDSVEFHYYPGMRITLTGSLKHFLPVKEGVYPPPVGAEGGETLMEKMRTMVPRRIQHDFHRYIMYSDYVKKHPEVANDTYAEFSQGWRVNGYPIYGFTESIVNQGYVAFASRNMSPLDREHYPQMPKTILKLKDSSQKQAFEAALKEKGITYDSYDTVLHILQENNNDLSLKLRYVMISVAMMGGFVLLLTLYANVRADEAMQKMSNICYTHIGMQKKIRLQRDILYQGIIIVAAMILAIFLYGILQYPYFQVLGVYLGLYELPSGAIWILPVCLVIVVLLYLLLVVITRKRKQPNI</sequence>
<organism evidence="2 3">
    <name type="scientific">Longicatena caecimuris</name>
    <dbReference type="NCBI Taxonomy" id="1796635"/>
    <lineage>
        <taxon>Bacteria</taxon>
        <taxon>Bacillati</taxon>
        <taxon>Bacillota</taxon>
        <taxon>Erysipelotrichia</taxon>
        <taxon>Erysipelotrichales</taxon>
        <taxon>Erysipelotrichaceae</taxon>
        <taxon>Longicatena</taxon>
    </lineage>
</organism>
<evidence type="ECO:0008006" key="4">
    <source>
        <dbReference type="Google" id="ProtNLM"/>
    </source>
</evidence>
<protein>
    <recommendedName>
        <fullName evidence="4">FtsX-like permease family protein</fullName>
    </recommendedName>
</protein>
<feature type="transmembrane region" description="Helical" evidence="1">
    <location>
        <begin position="451"/>
        <end position="475"/>
    </location>
</feature>
<feature type="transmembrane region" description="Helical" evidence="1">
    <location>
        <begin position="706"/>
        <end position="727"/>
    </location>
</feature>
<evidence type="ECO:0000313" key="2">
    <source>
        <dbReference type="EMBL" id="TCU62680.1"/>
    </source>
</evidence>
<feature type="transmembrane region" description="Helical" evidence="1">
    <location>
        <begin position="281"/>
        <end position="305"/>
    </location>
</feature>
<reference evidence="2 3" key="1">
    <citation type="submission" date="2019-03" db="EMBL/GenBank/DDBJ databases">
        <title>Genomic Encyclopedia of Type Strains, Phase IV (KMG-IV): sequencing the most valuable type-strain genomes for metagenomic binning, comparative biology and taxonomic classification.</title>
        <authorList>
            <person name="Goeker M."/>
        </authorList>
    </citation>
    <scope>NUCLEOTIDE SEQUENCE [LARGE SCALE GENOMIC DNA]</scope>
    <source>
        <strain evidence="2 3">DSM 29481</strain>
    </source>
</reference>
<feature type="transmembrane region" description="Helical" evidence="1">
    <location>
        <begin position="340"/>
        <end position="359"/>
    </location>
</feature>
<keyword evidence="1" id="KW-0812">Transmembrane</keyword>